<proteinExistence type="predicted"/>
<dbReference type="EMBL" id="JASNWA010000003">
    <property type="protein sequence ID" value="KAK3178053.1"/>
    <property type="molecule type" value="Genomic_DNA"/>
</dbReference>
<evidence type="ECO:0000256" key="1">
    <source>
        <dbReference type="SAM" id="MobiDB-lite"/>
    </source>
</evidence>
<keyword evidence="3" id="KW-1185">Reference proteome</keyword>
<dbReference type="Proteomes" id="UP001276659">
    <property type="component" value="Unassembled WGS sequence"/>
</dbReference>
<feature type="region of interest" description="Disordered" evidence="1">
    <location>
        <begin position="141"/>
        <end position="221"/>
    </location>
</feature>
<name>A0AAD9ZG55_9LECA</name>
<feature type="compositionally biased region" description="Polar residues" evidence="1">
    <location>
        <begin position="207"/>
        <end position="221"/>
    </location>
</feature>
<dbReference type="AlphaFoldDB" id="A0AAD9ZG55"/>
<accession>A0AAD9ZG55</accession>
<protein>
    <submittedName>
        <fullName evidence="2">Uncharacterized protein</fullName>
    </submittedName>
</protein>
<evidence type="ECO:0000313" key="2">
    <source>
        <dbReference type="EMBL" id="KAK3178053.1"/>
    </source>
</evidence>
<feature type="compositionally biased region" description="Polar residues" evidence="1">
    <location>
        <begin position="141"/>
        <end position="162"/>
    </location>
</feature>
<comment type="caution">
    <text evidence="2">The sequence shown here is derived from an EMBL/GenBank/DDBJ whole genome shotgun (WGS) entry which is preliminary data.</text>
</comment>
<sequence>MASNRTPNRTQIRLTEEGLATVMHGMDLERRASRQPLRPQTPAAANMSFAEYFEELGRLRAQIEQGNAQIRQLQADKDLLDQANQAMHDQASRDKNALRKADAERTRLINEITRLNKEKDQQQAAMQQLQEQVAKQQKTIKVQSDQIANPKTTNKPCVTTPQHLGPHGGAFNQIYSQPPPTYGTPQSGPPSAFPPSTPAYPPPMSRDPSSASSAFGTPLSRQPSLSAYQATIHPGNVAENMRITDGPAYNSFGGNNQLAMVKGTEPMSFHLLPEYAPLFSMVEKWARNYCNVPDKVKDQALPSALVQYFRQHTNASILPKLMCSGSTRYFAVAKVMNQTLVGFAFRPVMVKGFTLFYDKKIADLRAQLQEVAIPLHVRRACLVASAQTIMEMTKAQGFKPFLDGVISHQVHEMWAFMEPLFAPGIARNEAWEDIGHIWSEAARIGMLMMSKASTFTFDFPPVGSNSHFNPSNMVSKDVNFKQDPQSLGHMAVTIRLSITPIVTETDFMGNGGVVPRTLHYSNVLLEF</sequence>
<gene>
    <name evidence="2" type="ORF">OEA41_000185</name>
</gene>
<reference evidence="2" key="1">
    <citation type="submission" date="2022-11" db="EMBL/GenBank/DDBJ databases">
        <title>Chromosomal genome sequence assembly and mating type (MAT) locus characterization of the leprose asexual lichenized fungus Lepraria neglecta (Nyl.) Erichsen.</title>
        <authorList>
            <person name="Allen J.L."/>
            <person name="Pfeffer B."/>
        </authorList>
    </citation>
    <scope>NUCLEOTIDE SEQUENCE</scope>
    <source>
        <strain evidence="2">Allen 5258</strain>
    </source>
</reference>
<organism evidence="2 3">
    <name type="scientific">Lepraria neglecta</name>
    <dbReference type="NCBI Taxonomy" id="209136"/>
    <lineage>
        <taxon>Eukaryota</taxon>
        <taxon>Fungi</taxon>
        <taxon>Dikarya</taxon>
        <taxon>Ascomycota</taxon>
        <taxon>Pezizomycotina</taxon>
        <taxon>Lecanoromycetes</taxon>
        <taxon>OSLEUM clade</taxon>
        <taxon>Lecanoromycetidae</taxon>
        <taxon>Lecanorales</taxon>
        <taxon>Lecanorineae</taxon>
        <taxon>Stereocaulaceae</taxon>
        <taxon>Lepraria</taxon>
    </lineage>
</organism>
<feature type="compositionally biased region" description="Pro residues" evidence="1">
    <location>
        <begin position="177"/>
        <end position="205"/>
    </location>
</feature>
<evidence type="ECO:0000313" key="3">
    <source>
        <dbReference type="Proteomes" id="UP001276659"/>
    </source>
</evidence>